<keyword evidence="5" id="KW-1185">Reference proteome</keyword>
<accession>A0A2W7NPN9</accession>
<dbReference type="Pfam" id="PF01458">
    <property type="entry name" value="SUFBD_core"/>
    <property type="match status" value="1"/>
</dbReference>
<sequence length="462" mass="51798">MNVTEILSGLTEALVNTYQQHAATLAENHAAVVNRLRESALPAFVKMGIPNNKVENYKYTNLQPLFAGNFEFFPHADTDMHITTEAFRCDVPDLQSHLIFLVNGAFAGVSNKNNLPKGVEISSFKEFATHRAQIVEQYYGQAAPLHHDGIVALNTLLASDGYAIYIPKGVVIEEPLQIVNILTGDTDRLVIQRNLIVVEEDAQVRIMVCDHTLSASRFVANTVTEVFVDQRAIFDLYNLQNQHNLTTQIAGTYIRQKANSNVMSNNITLHTGVARNNIHVHMDDEHCESHVYGLYLNDKSQHVDNYVFMDHAKPNCFSSELFKGVIDDYASAAFTGRILVQRDAQKTNAYQSCNNLLLTSDAKVNTKPQLEIYADDVKCSHGATVGQIDENAMFYLRSRGLSPEEARILLMYAFAYEVVEKIRVEPLKEQIRTLVEKRFRGELDKCDACVLCDSKARTAGCM</sequence>
<proteinExistence type="inferred from homology"/>
<comment type="caution">
    <text evidence="4">The sequence shown here is derived from an EMBL/GenBank/DDBJ whole genome shotgun (WGS) entry which is preliminary data.</text>
</comment>
<dbReference type="AlphaFoldDB" id="A0A2W7NPN9"/>
<dbReference type="PANTHER" id="PTHR43575:SF1">
    <property type="entry name" value="PROTEIN ABCI7, CHLOROPLASTIC"/>
    <property type="match status" value="1"/>
</dbReference>
<dbReference type="InterPro" id="IPR037284">
    <property type="entry name" value="SUF_FeS_clus_asmbl_SufBD_sf"/>
</dbReference>
<evidence type="ECO:0000313" key="4">
    <source>
        <dbReference type="EMBL" id="PZX18584.1"/>
    </source>
</evidence>
<gene>
    <name evidence="4" type="ORF">LX69_00977</name>
</gene>
<evidence type="ECO:0000256" key="1">
    <source>
        <dbReference type="ARBA" id="ARBA00043967"/>
    </source>
</evidence>
<dbReference type="RefSeq" id="WP_111444691.1">
    <property type="nucleotide sequence ID" value="NZ_QKZK01000006.1"/>
</dbReference>
<dbReference type="SUPFAM" id="SSF101960">
    <property type="entry name" value="Stabilizer of iron transporter SufD"/>
    <property type="match status" value="1"/>
</dbReference>
<dbReference type="InterPro" id="IPR055346">
    <property type="entry name" value="Fe-S_cluster_assembly_SufBD"/>
</dbReference>
<comment type="similarity">
    <text evidence="1">Belongs to the iron-sulfur cluster assembly SufBD family.</text>
</comment>
<evidence type="ECO:0000259" key="2">
    <source>
        <dbReference type="Pfam" id="PF01458"/>
    </source>
</evidence>
<feature type="domain" description="SUF system FeS cluster assembly SufBD core" evidence="2">
    <location>
        <begin position="185"/>
        <end position="414"/>
    </location>
</feature>
<dbReference type="Pfam" id="PF19295">
    <property type="entry name" value="SufBD_N"/>
    <property type="match status" value="1"/>
</dbReference>
<dbReference type="OrthoDB" id="9768262at2"/>
<dbReference type="Proteomes" id="UP000249239">
    <property type="component" value="Unassembled WGS sequence"/>
</dbReference>
<dbReference type="NCBIfam" id="TIGR01981">
    <property type="entry name" value="sufD"/>
    <property type="match status" value="1"/>
</dbReference>
<protein>
    <submittedName>
        <fullName evidence="4">Fe-S cluster assembly protein SufD</fullName>
    </submittedName>
</protein>
<dbReference type="EMBL" id="QKZK01000006">
    <property type="protein sequence ID" value="PZX18584.1"/>
    <property type="molecule type" value="Genomic_DNA"/>
</dbReference>
<dbReference type="PANTHER" id="PTHR43575">
    <property type="entry name" value="PROTEIN ABCI7, CHLOROPLASTIC"/>
    <property type="match status" value="1"/>
</dbReference>
<reference evidence="4 5" key="1">
    <citation type="submission" date="2018-06" db="EMBL/GenBank/DDBJ databases">
        <title>Genomic Encyclopedia of Archaeal and Bacterial Type Strains, Phase II (KMG-II): from individual species to whole genera.</title>
        <authorList>
            <person name="Goeker M."/>
        </authorList>
    </citation>
    <scope>NUCLEOTIDE SEQUENCE [LARGE SCALE GENOMIC DNA]</scope>
    <source>
        <strain evidence="4 5">DSM 6779</strain>
    </source>
</reference>
<name>A0A2W7NPN9_9BACT</name>
<evidence type="ECO:0000259" key="3">
    <source>
        <dbReference type="Pfam" id="PF19295"/>
    </source>
</evidence>
<evidence type="ECO:0000313" key="5">
    <source>
        <dbReference type="Proteomes" id="UP000249239"/>
    </source>
</evidence>
<dbReference type="GO" id="GO:0016226">
    <property type="term" value="P:iron-sulfur cluster assembly"/>
    <property type="evidence" value="ECO:0007669"/>
    <property type="project" value="InterPro"/>
</dbReference>
<feature type="domain" description="SUF system FeS cluster assembly SufBD N-terminal" evidence="3">
    <location>
        <begin position="12"/>
        <end position="178"/>
    </location>
</feature>
<dbReference type="InterPro" id="IPR011542">
    <property type="entry name" value="SUF_FeS_clus_asmbl_SufD"/>
</dbReference>
<organism evidence="4 5">
    <name type="scientific">Breznakibacter xylanolyticus</name>
    <dbReference type="NCBI Taxonomy" id="990"/>
    <lineage>
        <taxon>Bacteria</taxon>
        <taxon>Pseudomonadati</taxon>
        <taxon>Bacteroidota</taxon>
        <taxon>Bacteroidia</taxon>
        <taxon>Marinilabiliales</taxon>
        <taxon>Marinilabiliaceae</taxon>
        <taxon>Breznakibacter</taxon>
    </lineage>
</organism>
<dbReference type="InterPro" id="IPR045595">
    <property type="entry name" value="SufBD_N"/>
</dbReference>
<dbReference type="InterPro" id="IPR000825">
    <property type="entry name" value="SUF_FeS_clus_asmbl_SufBD_core"/>
</dbReference>